<comment type="caution">
    <text evidence="10">The sequence shown here is derived from an EMBL/GenBank/DDBJ whole genome shotgun (WGS) entry which is preliminary data.</text>
</comment>
<dbReference type="Pfam" id="PF00295">
    <property type="entry name" value="Glyco_hydro_28"/>
    <property type="match status" value="1"/>
</dbReference>
<keyword evidence="7" id="KW-0961">Cell wall biogenesis/degradation</keyword>
<proteinExistence type="inferred from homology"/>
<evidence type="ECO:0000313" key="11">
    <source>
        <dbReference type="Proteomes" id="UP000797356"/>
    </source>
</evidence>
<feature type="signal peptide" evidence="9">
    <location>
        <begin position="1"/>
        <end position="21"/>
    </location>
</feature>
<keyword evidence="4" id="KW-0964">Secreted</keyword>
<keyword evidence="11" id="KW-1185">Reference proteome</keyword>
<evidence type="ECO:0000256" key="2">
    <source>
        <dbReference type="ARBA" id="ARBA00008834"/>
    </source>
</evidence>
<dbReference type="EMBL" id="CM017874">
    <property type="protein sequence ID" value="KAG1334150.1"/>
    <property type="molecule type" value="Genomic_DNA"/>
</dbReference>
<dbReference type="Proteomes" id="UP000797356">
    <property type="component" value="Chromosome 3"/>
</dbReference>
<reference evidence="10" key="1">
    <citation type="journal article" date="2017" name="Gigascience">
        <title>The genome draft of coconut (Cocos nucifera).</title>
        <authorList>
            <person name="Xiao Y."/>
            <person name="Xu P."/>
            <person name="Fan H."/>
            <person name="Baudouin L."/>
            <person name="Xia W."/>
            <person name="Bocs S."/>
            <person name="Xu J."/>
            <person name="Li Q."/>
            <person name="Guo A."/>
            <person name="Zhou L."/>
            <person name="Li J."/>
            <person name="Wu Y."/>
            <person name="Ma Z."/>
            <person name="Armero A."/>
            <person name="Issali A.E."/>
            <person name="Liu N."/>
            <person name="Peng M."/>
            <person name="Yang Y."/>
        </authorList>
    </citation>
    <scope>NUCLEOTIDE SEQUENCE</scope>
    <source>
        <tissue evidence="10">Spear leaf of Hainan Tall coconut</tissue>
    </source>
</reference>
<evidence type="ECO:0000256" key="4">
    <source>
        <dbReference type="ARBA" id="ARBA00022525"/>
    </source>
</evidence>
<dbReference type="InterPro" id="IPR012334">
    <property type="entry name" value="Pectin_lyas_fold"/>
</dbReference>
<dbReference type="Gene3D" id="2.160.20.10">
    <property type="entry name" value="Single-stranded right-handed beta-helix, Pectin lyase-like"/>
    <property type="match status" value="1"/>
</dbReference>
<dbReference type="GO" id="GO:0004650">
    <property type="term" value="F:polygalacturonase activity"/>
    <property type="evidence" value="ECO:0007669"/>
    <property type="project" value="InterPro"/>
</dbReference>
<keyword evidence="6 8" id="KW-0326">Glycosidase</keyword>
<gene>
    <name evidence="10" type="ORF">COCNU_03G002690</name>
</gene>
<accession>A0A8K0MY73</accession>
<evidence type="ECO:0000313" key="10">
    <source>
        <dbReference type="EMBL" id="KAG1334150.1"/>
    </source>
</evidence>
<dbReference type="AlphaFoldDB" id="A0A8K0MY73"/>
<dbReference type="PANTHER" id="PTHR31375">
    <property type="match status" value="1"/>
</dbReference>
<evidence type="ECO:0000256" key="8">
    <source>
        <dbReference type="RuleBase" id="RU361169"/>
    </source>
</evidence>
<evidence type="ECO:0000256" key="1">
    <source>
        <dbReference type="ARBA" id="ARBA00004191"/>
    </source>
</evidence>
<feature type="chain" id="PRO_5035467843" evidence="9">
    <location>
        <begin position="22"/>
        <end position="282"/>
    </location>
</feature>
<dbReference type="GO" id="GO:0005975">
    <property type="term" value="P:carbohydrate metabolic process"/>
    <property type="evidence" value="ECO:0007669"/>
    <property type="project" value="InterPro"/>
</dbReference>
<dbReference type="InterPro" id="IPR000743">
    <property type="entry name" value="Glyco_hydro_28"/>
</dbReference>
<protein>
    <submittedName>
        <fullName evidence="10">Putative polygalacturonase ADPG1-like</fullName>
    </submittedName>
</protein>
<comment type="subcellular location">
    <subcellularLocation>
        <location evidence="1">Secreted</location>
        <location evidence="1">Cell wall</location>
    </subcellularLocation>
</comment>
<dbReference type="InterPro" id="IPR011050">
    <property type="entry name" value="Pectin_lyase_fold/virulence"/>
</dbReference>
<reference evidence="10" key="2">
    <citation type="submission" date="2019-07" db="EMBL/GenBank/DDBJ databases">
        <authorList>
            <person name="Yang Y."/>
            <person name="Bocs S."/>
            <person name="Baudouin L."/>
        </authorList>
    </citation>
    <scope>NUCLEOTIDE SEQUENCE</scope>
    <source>
        <tissue evidence="10">Spear leaf of Hainan Tall coconut</tissue>
    </source>
</reference>
<evidence type="ECO:0000256" key="6">
    <source>
        <dbReference type="ARBA" id="ARBA00023295"/>
    </source>
</evidence>
<keyword evidence="3" id="KW-0134">Cell wall</keyword>
<dbReference type="SUPFAM" id="SSF51126">
    <property type="entry name" value="Pectin lyase-like"/>
    <property type="match status" value="1"/>
</dbReference>
<evidence type="ECO:0000256" key="9">
    <source>
        <dbReference type="SAM" id="SignalP"/>
    </source>
</evidence>
<evidence type="ECO:0000256" key="7">
    <source>
        <dbReference type="ARBA" id="ARBA00023316"/>
    </source>
</evidence>
<keyword evidence="9" id="KW-0732">Signal</keyword>
<dbReference type="GO" id="GO:0071555">
    <property type="term" value="P:cell wall organization"/>
    <property type="evidence" value="ECO:0007669"/>
    <property type="project" value="UniProtKB-KW"/>
</dbReference>
<dbReference type="OrthoDB" id="187139at2759"/>
<evidence type="ECO:0000256" key="3">
    <source>
        <dbReference type="ARBA" id="ARBA00022512"/>
    </source>
</evidence>
<organism evidence="10 11">
    <name type="scientific">Cocos nucifera</name>
    <name type="common">Coconut palm</name>
    <dbReference type="NCBI Taxonomy" id="13894"/>
    <lineage>
        <taxon>Eukaryota</taxon>
        <taxon>Viridiplantae</taxon>
        <taxon>Streptophyta</taxon>
        <taxon>Embryophyta</taxon>
        <taxon>Tracheophyta</taxon>
        <taxon>Spermatophyta</taxon>
        <taxon>Magnoliopsida</taxon>
        <taxon>Liliopsida</taxon>
        <taxon>Arecaceae</taxon>
        <taxon>Arecoideae</taxon>
        <taxon>Cocoseae</taxon>
        <taxon>Attaleinae</taxon>
        <taxon>Cocos</taxon>
    </lineage>
</organism>
<evidence type="ECO:0000256" key="5">
    <source>
        <dbReference type="ARBA" id="ARBA00022801"/>
    </source>
</evidence>
<name>A0A8K0MY73_COCNU</name>
<keyword evidence="5 8" id="KW-0378">Hydrolase</keyword>
<comment type="similarity">
    <text evidence="2 8">Belongs to the glycosyl hydrolase 28 family.</text>
</comment>
<sequence length="282" mass="29674">MSPEIIFISVLLGLAFVVGEAQPIINVLDHGAVGDGKRDDTQGFLKAWDAACLDSRSPTLVIPPGKTFLLSQISFEGPCNSSIHVQVGGNIVAPNKLWTSELVNWISFRNVNNLTIDGSGQIDGQGSIWWDCKNKRTFGISGCNNSRINGLKFINSPGKHLAIHKCSWVHIKGLNIAAPADSPNTDGMYIQNSEHVEVSDTIIGTGDDCIAIGTGSSDVNMTGITCGPGHGISETVACSGIVLESIGIALDPAAKGDRPTSYCLNAQGSKVGEVTPDVSCLE</sequence>